<dbReference type="PANTHER" id="PTHR43760:SF1">
    <property type="entry name" value="ENDORIBONUCLEASE L-PSP_CHORISMATE MUTASE-LIKE DOMAIN-CONTAINING PROTEIN"/>
    <property type="match status" value="1"/>
</dbReference>
<proteinExistence type="predicted"/>
<dbReference type="Gene3D" id="3.30.1330.40">
    <property type="entry name" value="RutC-like"/>
    <property type="match status" value="1"/>
</dbReference>
<evidence type="ECO:0000259" key="1">
    <source>
        <dbReference type="Pfam" id="PF14588"/>
    </source>
</evidence>
<evidence type="ECO:0000313" key="2">
    <source>
        <dbReference type="EMBL" id="MDT8759988.1"/>
    </source>
</evidence>
<dbReference type="Pfam" id="PF14588">
    <property type="entry name" value="YjgF_endoribonc"/>
    <property type="match status" value="1"/>
</dbReference>
<organism evidence="2">
    <name type="scientific">Sphingomonas psychrotolerans</name>
    <dbReference type="NCBI Taxonomy" id="1327635"/>
    <lineage>
        <taxon>Bacteria</taxon>
        <taxon>Pseudomonadati</taxon>
        <taxon>Pseudomonadota</taxon>
        <taxon>Alphaproteobacteria</taxon>
        <taxon>Sphingomonadales</taxon>
        <taxon>Sphingomonadaceae</taxon>
        <taxon>Sphingomonas</taxon>
    </lineage>
</organism>
<sequence>MTQEIDAKLAELGLSLPEAAAPVAAYVPAVEAGGLLHVSGQLPFKDGQLMTGRLGEDRDLDYGQEAAQRCGLMLVAQVRKALGGDLSRVERIVKLGVFVNSTGDFTDQPKVANGASELMQALFGEAGRHARSAVGVPTLPLGAVVEVDAVVAIRS</sequence>
<dbReference type="InterPro" id="IPR013813">
    <property type="entry name" value="Endoribo_LPSP/chorism_mut-like"/>
</dbReference>
<name>A0ABU3N627_9SPHN</name>
<dbReference type="PANTHER" id="PTHR43760">
    <property type="entry name" value="ENDORIBONUCLEASE-RELATED"/>
    <property type="match status" value="1"/>
</dbReference>
<dbReference type="InterPro" id="IPR035959">
    <property type="entry name" value="RutC-like_sf"/>
</dbReference>
<dbReference type="EMBL" id="JALMLT010000004">
    <property type="protein sequence ID" value="MDT8759988.1"/>
    <property type="molecule type" value="Genomic_DNA"/>
</dbReference>
<feature type="domain" description="Endoribonuclease L-PSP/chorismate mutase-like" evidence="1">
    <location>
        <begin position="7"/>
        <end position="146"/>
    </location>
</feature>
<accession>A0ABU3N627</accession>
<dbReference type="SUPFAM" id="SSF55298">
    <property type="entry name" value="YjgF-like"/>
    <property type="match status" value="1"/>
</dbReference>
<gene>
    <name evidence="2" type="ORF">MZO42_14900</name>
</gene>
<reference evidence="2" key="1">
    <citation type="submission" date="2022-04" db="EMBL/GenBank/DDBJ databases">
        <title>Tomato heritable bacteria conferring resistance against bacterial wilt.</title>
        <authorList>
            <person name="Yin J."/>
        </authorList>
    </citation>
    <scope>NUCLEOTIDE SEQUENCE</scope>
    <source>
        <strain evidence="2">Cra20</strain>
    </source>
</reference>
<comment type="caution">
    <text evidence="2">The sequence shown here is derived from an EMBL/GenBank/DDBJ whole genome shotgun (WGS) entry which is preliminary data.</text>
</comment>
<dbReference type="CDD" id="cd02199">
    <property type="entry name" value="YjgF_YER057c_UK114_like_1"/>
    <property type="match status" value="1"/>
</dbReference>
<protein>
    <submittedName>
        <fullName evidence="2">RidA family protein</fullName>
    </submittedName>
</protein>